<dbReference type="KEGG" id="asue:F2A31_14560"/>
<evidence type="ECO:0008006" key="3">
    <source>
        <dbReference type="Google" id="ProtNLM"/>
    </source>
</evidence>
<accession>A0A5P1UW98</accession>
<dbReference type="InterPro" id="IPR010982">
    <property type="entry name" value="Lambda_DNA-bd_dom_sf"/>
</dbReference>
<evidence type="ECO:0000313" key="1">
    <source>
        <dbReference type="EMBL" id="QER40854.1"/>
    </source>
</evidence>
<proteinExistence type="predicted"/>
<keyword evidence="2" id="KW-1185">Reference proteome</keyword>
<dbReference type="GO" id="GO:0003677">
    <property type="term" value="F:DNA binding"/>
    <property type="evidence" value="ECO:0007669"/>
    <property type="project" value="InterPro"/>
</dbReference>
<dbReference type="AlphaFoldDB" id="A0A5P1UW98"/>
<dbReference type="EMBL" id="CP043909">
    <property type="protein sequence ID" value="QER40854.1"/>
    <property type="molecule type" value="Genomic_DNA"/>
</dbReference>
<protein>
    <recommendedName>
        <fullName evidence="3">ImmA/IrrE family metallo-endopeptidase</fullName>
    </recommendedName>
</protein>
<dbReference type="RefSeq" id="WP_150027219.1">
    <property type="nucleotide sequence ID" value="NZ_CP043909.1"/>
</dbReference>
<sequence>MLNSEFQPNWIYPPSKIVENFIVLNQVDTSKLHSRTQKVLHDLVNKNTPIDINISKILEETIGGTAQFWLNIQHQFTLNTLRIENSHVDNNFNDYRGLITELKKTDWIPKSNYDYLDQVHLKSFFGISEFSILTKKYIIQHNLRIKFKNIGKYSSSELNIATLVRKAELEAKKQLITKQWDKALFLEKLQEIKKLSKVRKFNDFKLELQNICNQCGVAFIVLDTLNKSPIRGISKFINNHTGLIIITTKYNQDDVFWQTFFHEAGHLVLHSKEMVFADQGAPAEKVTTEELETQADNFMLSQILYPYTNEDVISMFNKKLMYSAKEKSWRNICQIARQINISPSLLTGILKLQGIIPYNYFTNGHNKIYD</sequence>
<dbReference type="Proteomes" id="UP000325177">
    <property type="component" value="Chromosome"/>
</dbReference>
<dbReference type="Gene3D" id="1.10.260.40">
    <property type="entry name" value="lambda repressor-like DNA-binding domains"/>
    <property type="match status" value="1"/>
</dbReference>
<reference evidence="1 2" key="1">
    <citation type="submission" date="2019-09" db="EMBL/GenBank/DDBJ databases">
        <title>Acinetobacter sp. C16S1 isolated from saline soil.</title>
        <authorList>
            <person name="Xu L."/>
            <person name="Sun J.-Q."/>
        </authorList>
    </citation>
    <scope>NUCLEOTIDE SEQUENCE [LARGE SCALE GENOMIC DNA]</scope>
    <source>
        <strain evidence="1 2">C16S1</strain>
    </source>
</reference>
<name>A0A5P1UW98_9GAMM</name>
<evidence type="ECO:0000313" key="2">
    <source>
        <dbReference type="Proteomes" id="UP000325177"/>
    </source>
</evidence>
<organism evidence="1 2">
    <name type="scientific">Acinetobacter suaedae</name>
    <dbReference type="NCBI Taxonomy" id="2609668"/>
    <lineage>
        <taxon>Bacteria</taxon>
        <taxon>Pseudomonadati</taxon>
        <taxon>Pseudomonadota</taxon>
        <taxon>Gammaproteobacteria</taxon>
        <taxon>Moraxellales</taxon>
        <taxon>Moraxellaceae</taxon>
        <taxon>Acinetobacter</taxon>
    </lineage>
</organism>
<gene>
    <name evidence="1" type="ORF">F2A31_14560</name>
</gene>